<evidence type="ECO:0000313" key="3">
    <source>
        <dbReference type="Proteomes" id="UP000199546"/>
    </source>
</evidence>
<gene>
    <name evidence="2" type="ORF">SAMN05660657_05595</name>
</gene>
<dbReference type="STRING" id="1296565.SAMN05660657_05595"/>
<organism evidence="2 3">
    <name type="scientific">Geodermatophilus amargosae</name>
    <dbReference type="NCBI Taxonomy" id="1296565"/>
    <lineage>
        <taxon>Bacteria</taxon>
        <taxon>Bacillati</taxon>
        <taxon>Actinomycetota</taxon>
        <taxon>Actinomycetes</taxon>
        <taxon>Geodermatophilales</taxon>
        <taxon>Geodermatophilaceae</taxon>
        <taxon>Geodermatophilus</taxon>
    </lineage>
</organism>
<evidence type="ECO:0000259" key="1">
    <source>
        <dbReference type="Pfam" id="PF19291"/>
    </source>
</evidence>
<evidence type="ECO:0000313" key="2">
    <source>
        <dbReference type="EMBL" id="SFU09156.1"/>
    </source>
</evidence>
<dbReference type="AlphaFoldDB" id="A0A1I7DC39"/>
<dbReference type="Proteomes" id="UP000199546">
    <property type="component" value="Unassembled WGS sequence"/>
</dbReference>
<dbReference type="Pfam" id="PF19291">
    <property type="entry name" value="TREH_N"/>
    <property type="match status" value="1"/>
</dbReference>
<sequence length="167" mass="18330">MTGDLVEGDRAEAGSPPRYLPVAEHGLIGDMHTVALVGTNGTIDWYCCPSFDSPSVFGAILDADRGGSFELAAASPARTRQFYVPDTKVLLTRFYTGDAVGEVQDFMPVGLPTGLVEHRLVRRVLCVRESMAFRARVSPRFDYGRQTHTVNEHDGGVLFPPRTSRCR</sequence>
<reference evidence="3" key="1">
    <citation type="submission" date="2016-10" db="EMBL/GenBank/DDBJ databases">
        <authorList>
            <person name="Varghese N."/>
            <person name="Submissions S."/>
        </authorList>
    </citation>
    <scope>NUCLEOTIDE SEQUENCE [LARGE SCALE GENOMIC DNA]</scope>
    <source>
        <strain evidence="3">DSM 46136</strain>
    </source>
</reference>
<protein>
    <recommendedName>
        <fullName evidence="1">Trehalase-like N-terminal domain-containing protein</fullName>
    </recommendedName>
</protein>
<proteinExistence type="predicted"/>
<name>A0A1I7DC39_9ACTN</name>
<dbReference type="EMBL" id="FPBA01000045">
    <property type="protein sequence ID" value="SFU09156.1"/>
    <property type="molecule type" value="Genomic_DNA"/>
</dbReference>
<feature type="domain" description="Trehalase-like N-terminal" evidence="1">
    <location>
        <begin position="21"/>
        <end position="157"/>
    </location>
</feature>
<keyword evidence="3" id="KW-1185">Reference proteome</keyword>
<dbReference type="InterPro" id="IPR045582">
    <property type="entry name" value="Trehalase-like_N"/>
</dbReference>
<accession>A0A1I7DC39</accession>
<dbReference type="RefSeq" id="WP_217644960.1">
    <property type="nucleotide sequence ID" value="NZ_FPBA01000045.1"/>
</dbReference>